<dbReference type="AlphaFoldDB" id="A0A9E7QZV4"/>
<dbReference type="Proteomes" id="UP001057580">
    <property type="component" value="Chromosome"/>
</dbReference>
<keyword evidence="3" id="KW-1185">Reference proteome</keyword>
<organism evidence="2 3">
    <name type="scientific">Salinirubellus salinus</name>
    <dbReference type="NCBI Taxonomy" id="1364945"/>
    <lineage>
        <taxon>Archaea</taxon>
        <taxon>Methanobacteriati</taxon>
        <taxon>Methanobacteriota</taxon>
        <taxon>Stenosarchaea group</taxon>
        <taxon>Halobacteria</taxon>
        <taxon>Halobacteriales</taxon>
        <taxon>Natronomonadaceae</taxon>
        <taxon>Salinirubellus</taxon>
    </lineage>
</organism>
<evidence type="ECO:0000313" key="3">
    <source>
        <dbReference type="Proteomes" id="UP001057580"/>
    </source>
</evidence>
<sequence>MPLTGPLYLLFSATNVTAGLLVAGLSARAYHRTQKVSMLHLAVGFTLVAAATLATVASLELAAAPLGRQVLLVEGAISTVGLLFVVYSVVTHT</sequence>
<reference evidence="2" key="1">
    <citation type="submission" date="2022-09" db="EMBL/GenBank/DDBJ databases">
        <title>Diverse halophilic archaea isolated from saline environments.</title>
        <authorList>
            <person name="Cui H.-L."/>
        </authorList>
    </citation>
    <scope>NUCLEOTIDE SEQUENCE</scope>
    <source>
        <strain evidence="2">ZS-35-S2</strain>
    </source>
</reference>
<keyword evidence="1" id="KW-0812">Transmembrane</keyword>
<evidence type="ECO:0000256" key="1">
    <source>
        <dbReference type="SAM" id="Phobius"/>
    </source>
</evidence>
<proteinExistence type="predicted"/>
<accession>A0A9E7QZV4</accession>
<dbReference type="KEGG" id="ssai:N0B31_12545"/>
<gene>
    <name evidence="2" type="ORF">N0B31_12545</name>
</gene>
<dbReference type="Pfam" id="PF24365">
    <property type="entry name" value="DUF7521"/>
    <property type="match status" value="1"/>
</dbReference>
<dbReference type="EMBL" id="CP104003">
    <property type="protein sequence ID" value="UWM52978.1"/>
    <property type="molecule type" value="Genomic_DNA"/>
</dbReference>
<dbReference type="GeneID" id="74943265"/>
<evidence type="ECO:0000313" key="2">
    <source>
        <dbReference type="EMBL" id="UWM52978.1"/>
    </source>
</evidence>
<dbReference type="RefSeq" id="WP_260591973.1">
    <property type="nucleotide sequence ID" value="NZ_CP104003.1"/>
</dbReference>
<feature type="transmembrane region" description="Helical" evidence="1">
    <location>
        <begin position="71"/>
        <end position="90"/>
    </location>
</feature>
<keyword evidence="1" id="KW-0472">Membrane</keyword>
<dbReference type="InterPro" id="IPR055943">
    <property type="entry name" value="DUF7521"/>
</dbReference>
<feature type="transmembrane region" description="Helical" evidence="1">
    <location>
        <begin position="6"/>
        <end position="27"/>
    </location>
</feature>
<name>A0A9E7QZV4_9EURY</name>
<keyword evidence="1" id="KW-1133">Transmembrane helix</keyword>
<protein>
    <submittedName>
        <fullName evidence="2">Uncharacterized protein</fullName>
    </submittedName>
</protein>
<feature type="transmembrane region" description="Helical" evidence="1">
    <location>
        <begin position="39"/>
        <end position="59"/>
    </location>
</feature>